<feature type="repeat" description="ANK" evidence="3">
    <location>
        <begin position="277"/>
        <end position="309"/>
    </location>
</feature>
<gene>
    <name evidence="4" type="ORF">TUM19329_10330</name>
</gene>
<evidence type="ECO:0000256" key="1">
    <source>
        <dbReference type="ARBA" id="ARBA00022737"/>
    </source>
</evidence>
<dbReference type="SMART" id="SM00248">
    <property type="entry name" value="ANK"/>
    <property type="match status" value="6"/>
</dbReference>
<feature type="repeat" description="ANK" evidence="3">
    <location>
        <begin position="378"/>
        <end position="410"/>
    </location>
</feature>
<dbReference type="AlphaFoldDB" id="A0A6F8T3S2"/>
<reference evidence="4" key="1">
    <citation type="journal article" date="2020" name="Microbiol. Resour. Announc.">
        <title>Complete Genome Sequence of Novel Psychrotolerant Legionella Strain TUM19329, Isolated from Antarctic Lake Sediment.</title>
        <authorList>
            <person name="Shimada S."/>
            <person name="Nakai R."/>
            <person name="Aoki K."/>
            <person name="Shimoeda N."/>
            <person name="Ohno G."/>
            <person name="Miyazaki Y."/>
            <person name="Kudoh S."/>
            <person name="Imura S."/>
            <person name="Watanabe K."/>
            <person name="Ishii Y."/>
            <person name="Tateda K."/>
        </authorList>
    </citation>
    <scope>NUCLEOTIDE SEQUENCE [LARGE SCALE GENOMIC DNA]</scope>
    <source>
        <strain evidence="4">TUM19329</strain>
    </source>
</reference>
<accession>A0A6F8T3S2</accession>
<dbReference type="KEGG" id="lant:TUM19329_10330"/>
<dbReference type="PANTHER" id="PTHR24173">
    <property type="entry name" value="ANKYRIN REPEAT CONTAINING"/>
    <property type="match status" value="1"/>
</dbReference>
<feature type="repeat" description="ANK" evidence="3">
    <location>
        <begin position="411"/>
        <end position="443"/>
    </location>
</feature>
<dbReference type="RefSeq" id="WP_173236494.1">
    <property type="nucleotide sequence ID" value="NZ_AP022839.1"/>
</dbReference>
<keyword evidence="2 3" id="KW-0040">ANK repeat</keyword>
<evidence type="ECO:0000313" key="4">
    <source>
        <dbReference type="EMBL" id="BCA94672.1"/>
    </source>
</evidence>
<dbReference type="PROSITE" id="PS50088">
    <property type="entry name" value="ANK_REPEAT"/>
    <property type="match status" value="5"/>
</dbReference>
<feature type="repeat" description="ANK" evidence="3">
    <location>
        <begin position="310"/>
        <end position="342"/>
    </location>
</feature>
<dbReference type="Proteomes" id="UP000502894">
    <property type="component" value="Chromosome"/>
</dbReference>
<organism evidence="4 5">
    <name type="scientific">Legionella antarctica</name>
    <dbReference type="NCBI Taxonomy" id="2708020"/>
    <lineage>
        <taxon>Bacteria</taxon>
        <taxon>Pseudomonadati</taxon>
        <taxon>Pseudomonadota</taxon>
        <taxon>Gammaproteobacteria</taxon>
        <taxon>Legionellales</taxon>
        <taxon>Legionellaceae</taxon>
        <taxon>Legionella</taxon>
    </lineage>
</organism>
<dbReference type="InterPro" id="IPR002110">
    <property type="entry name" value="Ankyrin_rpt"/>
</dbReference>
<dbReference type="InterPro" id="IPR036770">
    <property type="entry name" value="Ankyrin_rpt-contain_sf"/>
</dbReference>
<proteinExistence type="predicted"/>
<dbReference type="PANTHER" id="PTHR24173:SF74">
    <property type="entry name" value="ANKYRIN REPEAT DOMAIN-CONTAINING PROTEIN 16"/>
    <property type="match status" value="1"/>
</dbReference>
<sequence>MHGTFISELEQIELPEINTSCEVLISQLEKIKSHLNLDVNIETQGYCNASSNLYGYFKLLKKEKFIINLTKLICLWDGHSDIKEIANEFFNLYEITQNSLQYLSNIRQNDTSELISFIKSESLPDIERIATAFPLSKEQRIKKLSELLHSEEVLFIKNSGHIICVGISGDEYCLHDSENSSFERKFKNIEILEEEIIKALHPDVEDSMYLPMLMYSYRLKNRDLRPVQISDDEKIEIDEMPQDILDRVLFLAVSEGELSVANMLISYGADINYQAQAGFSLLHIAAQNGHQQVVNMLLDNKVNPDTLNRELFTPLYLAAKHGHEEVVKLLVAYKSDVNTQVSRLKFSPLFHASYHNYPTALRTLLKFNSDTLSAAGKFGNTAAHAAAKLGYLEILVILGEAGANLNAQTNKKTTPLHLAVSNGHVDIVKYLIEKGVDIDLQDENNHSALEIVESKAYKDPSTKEILIDLLRSNNPINKINP</sequence>
<evidence type="ECO:0000256" key="3">
    <source>
        <dbReference type="PROSITE-ProRule" id="PRU00023"/>
    </source>
</evidence>
<evidence type="ECO:0000313" key="5">
    <source>
        <dbReference type="Proteomes" id="UP000502894"/>
    </source>
</evidence>
<dbReference type="PROSITE" id="PS50297">
    <property type="entry name" value="ANK_REP_REGION"/>
    <property type="match status" value="4"/>
</dbReference>
<dbReference type="EMBL" id="AP022839">
    <property type="protein sequence ID" value="BCA94672.1"/>
    <property type="molecule type" value="Genomic_DNA"/>
</dbReference>
<dbReference type="Pfam" id="PF12796">
    <property type="entry name" value="Ank_2"/>
    <property type="match status" value="2"/>
</dbReference>
<keyword evidence="5" id="KW-1185">Reference proteome</keyword>
<name>A0A6F8T3S2_9GAMM</name>
<dbReference type="Gene3D" id="1.25.40.20">
    <property type="entry name" value="Ankyrin repeat-containing domain"/>
    <property type="match status" value="2"/>
</dbReference>
<dbReference type="SUPFAM" id="SSF48403">
    <property type="entry name" value="Ankyrin repeat"/>
    <property type="match status" value="1"/>
</dbReference>
<keyword evidence="1" id="KW-0677">Repeat</keyword>
<dbReference type="PRINTS" id="PR01415">
    <property type="entry name" value="ANKYRIN"/>
</dbReference>
<feature type="repeat" description="ANK" evidence="3">
    <location>
        <begin position="249"/>
        <end position="276"/>
    </location>
</feature>
<evidence type="ECO:0000256" key="2">
    <source>
        <dbReference type="ARBA" id="ARBA00023043"/>
    </source>
</evidence>
<protein>
    <submittedName>
        <fullName evidence="4">Uncharacterized protein</fullName>
    </submittedName>
</protein>